<organism evidence="1 2">
    <name type="scientific">Clonorchis sinensis</name>
    <name type="common">Chinese liver fluke</name>
    <dbReference type="NCBI Taxonomy" id="79923"/>
    <lineage>
        <taxon>Eukaryota</taxon>
        <taxon>Metazoa</taxon>
        <taxon>Spiralia</taxon>
        <taxon>Lophotrochozoa</taxon>
        <taxon>Platyhelminthes</taxon>
        <taxon>Trematoda</taxon>
        <taxon>Digenea</taxon>
        <taxon>Opisthorchiida</taxon>
        <taxon>Opisthorchiata</taxon>
        <taxon>Opisthorchiidae</taxon>
        <taxon>Clonorchis</taxon>
    </lineage>
</organism>
<name>G7Y5P0_CLOSI</name>
<dbReference type="EMBL" id="DF142879">
    <property type="protein sequence ID" value="GAA48276.1"/>
    <property type="molecule type" value="Genomic_DNA"/>
</dbReference>
<dbReference type="AlphaFoldDB" id="G7Y5P0"/>
<accession>G7Y5P0</accession>
<dbReference type="Proteomes" id="UP000008909">
    <property type="component" value="Unassembled WGS sequence"/>
</dbReference>
<evidence type="ECO:0000313" key="1">
    <source>
        <dbReference type="EMBL" id="GAA48276.1"/>
    </source>
</evidence>
<sequence>MRYRGTVSATSYLGSWTAPYMKLLENLLVRRGHRSGIVDNGVCSTLGELVTITLFARVFSLVLGMMYTNCMVRQTDGMYGYERTSLIVGLGQYIPLKPYNKLRAWVWAPQLIQVIKMSNNANTYEYGEPPLTRAYAGRRWPLD</sequence>
<reference evidence="1" key="1">
    <citation type="journal article" date="2011" name="Genome Biol.">
        <title>The draft genome of the carcinogenic human liver fluke Clonorchis sinensis.</title>
        <authorList>
            <person name="Wang X."/>
            <person name="Chen W."/>
            <person name="Huang Y."/>
            <person name="Sun J."/>
            <person name="Men J."/>
            <person name="Liu H."/>
            <person name="Luo F."/>
            <person name="Guo L."/>
            <person name="Lv X."/>
            <person name="Deng C."/>
            <person name="Zhou C."/>
            <person name="Fan Y."/>
            <person name="Li X."/>
            <person name="Huang L."/>
            <person name="Hu Y."/>
            <person name="Liang C."/>
            <person name="Hu X."/>
            <person name="Xu J."/>
            <person name="Yu X."/>
        </authorList>
    </citation>
    <scope>NUCLEOTIDE SEQUENCE [LARGE SCALE GENOMIC DNA]</scope>
    <source>
        <strain evidence="1">Henan</strain>
    </source>
</reference>
<keyword evidence="2" id="KW-1185">Reference proteome</keyword>
<protein>
    <submittedName>
        <fullName evidence="1">Uncharacterized protein</fullName>
    </submittedName>
</protein>
<gene>
    <name evidence="1" type="ORF">CLF_101405</name>
</gene>
<proteinExistence type="predicted"/>
<reference key="2">
    <citation type="submission" date="2011-10" db="EMBL/GenBank/DDBJ databases">
        <title>The genome and transcriptome sequence of Clonorchis sinensis provide insights into the carcinogenic liver fluke.</title>
        <authorList>
            <person name="Wang X."/>
            <person name="Huang Y."/>
            <person name="Chen W."/>
            <person name="Liu H."/>
            <person name="Guo L."/>
            <person name="Chen Y."/>
            <person name="Luo F."/>
            <person name="Zhou W."/>
            <person name="Sun J."/>
            <person name="Mao Q."/>
            <person name="Liang P."/>
            <person name="Zhou C."/>
            <person name="Tian Y."/>
            <person name="Men J."/>
            <person name="Lv X."/>
            <person name="Huang L."/>
            <person name="Zhou J."/>
            <person name="Hu Y."/>
            <person name="Li R."/>
            <person name="Zhang F."/>
            <person name="Lei H."/>
            <person name="Li X."/>
            <person name="Hu X."/>
            <person name="Liang C."/>
            <person name="Xu J."/>
            <person name="Wu Z."/>
            <person name="Yu X."/>
        </authorList>
    </citation>
    <scope>NUCLEOTIDE SEQUENCE</scope>
    <source>
        <strain>Henan</strain>
    </source>
</reference>
<evidence type="ECO:0000313" key="2">
    <source>
        <dbReference type="Proteomes" id="UP000008909"/>
    </source>
</evidence>